<dbReference type="PANTHER" id="PTHR12412">
    <property type="entry name" value="CAP BINDING PROTEIN"/>
    <property type="match status" value="1"/>
</dbReference>
<dbReference type="GO" id="GO:0005634">
    <property type="term" value="C:nucleus"/>
    <property type="evidence" value="ECO:0007669"/>
    <property type="project" value="TreeGrafter"/>
</dbReference>
<feature type="region of interest" description="Disordered" evidence="1">
    <location>
        <begin position="1"/>
        <end position="25"/>
    </location>
</feature>
<dbReference type="SUPFAM" id="SSF48371">
    <property type="entry name" value="ARM repeat"/>
    <property type="match status" value="3"/>
</dbReference>
<dbReference type="Gene3D" id="1.25.40.180">
    <property type="match status" value="3"/>
</dbReference>
<dbReference type="GO" id="GO:0000184">
    <property type="term" value="P:nuclear-transcribed mRNA catabolic process, nonsense-mediated decay"/>
    <property type="evidence" value="ECO:0007669"/>
    <property type="project" value="TreeGrafter"/>
</dbReference>
<accession>A0AAD3YB73</accession>
<proteinExistence type="predicted"/>
<dbReference type="PANTHER" id="PTHR12412:SF2">
    <property type="entry name" value="NUCLEAR CAP-BINDING PROTEIN SUBUNIT 1"/>
    <property type="match status" value="1"/>
</dbReference>
<dbReference type="Pfam" id="PF09088">
    <property type="entry name" value="MIF4G_like"/>
    <property type="match status" value="1"/>
</dbReference>
<reference evidence="4" key="2">
    <citation type="submission" date="2023-06" db="EMBL/GenBank/DDBJ databases">
        <authorList>
            <person name="Kobayashi Y."/>
            <person name="Kayamori A."/>
            <person name="Aoki K."/>
            <person name="Shiwa Y."/>
            <person name="Fujita N."/>
            <person name="Sugita T."/>
            <person name="Iwasaki W."/>
            <person name="Tanaka N."/>
            <person name="Takashima M."/>
        </authorList>
    </citation>
    <scope>NUCLEOTIDE SEQUENCE</scope>
    <source>
        <strain evidence="4">HIS016</strain>
    </source>
</reference>
<protein>
    <recommendedName>
        <fullName evidence="6">MIF4G like-domain-containing protein</fullName>
    </recommendedName>
</protein>
<comment type="caution">
    <text evidence="4">The sequence shown here is derived from an EMBL/GenBank/DDBJ whole genome shotgun (WGS) entry which is preliminary data.</text>
</comment>
<feature type="domain" description="MIF4G-like type 1" evidence="2">
    <location>
        <begin position="320"/>
        <end position="501"/>
    </location>
</feature>
<feature type="domain" description="MIF4G-like type 2" evidence="3">
    <location>
        <begin position="520"/>
        <end position="809"/>
    </location>
</feature>
<dbReference type="GO" id="GO:0003729">
    <property type="term" value="F:mRNA binding"/>
    <property type="evidence" value="ECO:0007669"/>
    <property type="project" value="TreeGrafter"/>
</dbReference>
<evidence type="ECO:0008006" key="6">
    <source>
        <dbReference type="Google" id="ProtNLM"/>
    </source>
</evidence>
<keyword evidence="5" id="KW-1185">Reference proteome</keyword>
<sequence>MSYNGFSDDRGRGQRGGGRTAPETTAVRMRKMIIKHADDEDFDSIEDPPRLAKVLRRGWREGAPGIMDGFRYGITEMPFKQAHYVTLLLHLAYRVQGEEEEEGGEEAECGREILEELARSFRASVEAREWLNARLLLQFLSLLVPAGLVEPRSLLDAYKSLLTVLNEVGGGGDRAERAARAVGEGIIRSAHALVGPFTSELESIVSTIETFVVGRKGTRSLANPLAPVLAEGEEPEAYADPLSDLMEALSELRASEWQAPAVLPRPSENAVIPEGATMPDPYAISSVNMPPEMYDVDEENSQDCEGRTGGLMLFNEGVVPPTNTVLGWTLRSLLLDTLNIFEVNRKECARFLLNISRYLTPGTFKSEESESTYSLESSVVSTILSTFCTLPNAPHRPLFYGSVITELCKLSPSTVAPPVGRAVRRLFTQLGEDGLDIEVSHRISDWFAIHLSNFGFQWMWKEWVPELELPASHPRRAFMRRVVEQEIRLAYHDRILQTLPEPMLAKDAEVVSPEAPDPVWSYESASSDLHAEAVDLLRRMKNKALSHEVKNFITDLPDAMNPDGDSLLRAPIVKMVAETILKLGDRSFSHFLNATERYLEVLRFVTNDYASRRVVLDAIGSFWRRSSQMRLITIDKYLQYNILEPLDVVDWIFAAQPGSDTVPDGWTDVDKWELLCMTLDKVVGRVVRERRRLRTVEKADEVARARRAAERLERGEGVGMEDEDDEPERSREAQEAQSQLDVQTERLERVFSATVRRFAEELLPWAYGGEGAGLKSVLALLDAGDSGAWPMRARWGWWREFVRRYAQHIEPLADAIEADVFAAFPDNAAGLEARAEGMVRGVWADALGRE</sequence>
<evidence type="ECO:0000259" key="3">
    <source>
        <dbReference type="Pfam" id="PF09090"/>
    </source>
</evidence>
<evidence type="ECO:0000259" key="2">
    <source>
        <dbReference type="Pfam" id="PF09088"/>
    </source>
</evidence>
<dbReference type="AlphaFoldDB" id="A0AAD3YB73"/>
<dbReference type="InterPro" id="IPR016024">
    <property type="entry name" value="ARM-type_fold"/>
</dbReference>
<name>A0AAD3YB73_9TREE</name>
<dbReference type="EMBL" id="BTCM01000002">
    <property type="protein sequence ID" value="GMK55464.1"/>
    <property type="molecule type" value="Genomic_DNA"/>
</dbReference>
<dbReference type="GO" id="GO:0006406">
    <property type="term" value="P:mRNA export from nucleus"/>
    <property type="evidence" value="ECO:0007669"/>
    <property type="project" value="InterPro"/>
</dbReference>
<dbReference type="InterPro" id="IPR015172">
    <property type="entry name" value="MIF4G-like_typ-1"/>
</dbReference>
<dbReference type="InterPro" id="IPR015174">
    <property type="entry name" value="MIF4G-like_typ-2"/>
</dbReference>
<dbReference type="Pfam" id="PF09090">
    <property type="entry name" value="MIF4G_like_2"/>
    <property type="match status" value="1"/>
</dbReference>
<evidence type="ECO:0000313" key="5">
    <source>
        <dbReference type="Proteomes" id="UP001222932"/>
    </source>
</evidence>
<gene>
    <name evidence="4" type="primary">cbc1</name>
    <name evidence="4" type="ORF">CspeluHIS016_0205200</name>
</gene>
<evidence type="ECO:0000313" key="4">
    <source>
        <dbReference type="EMBL" id="GMK55464.1"/>
    </source>
</evidence>
<dbReference type="Proteomes" id="UP001222932">
    <property type="component" value="Unassembled WGS sequence"/>
</dbReference>
<feature type="region of interest" description="Disordered" evidence="1">
    <location>
        <begin position="713"/>
        <end position="740"/>
    </location>
</feature>
<dbReference type="GO" id="GO:0005846">
    <property type="term" value="C:nuclear cap binding complex"/>
    <property type="evidence" value="ECO:0007669"/>
    <property type="project" value="InterPro"/>
</dbReference>
<dbReference type="GO" id="GO:0000339">
    <property type="term" value="F:RNA cap binding"/>
    <property type="evidence" value="ECO:0007669"/>
    <property type="project" value="InterPro"/>
</dbReference>
<evidence type="ECO:0000256" key="1">
    <source>
        <dbReference type="SAM" id="MobiDB-lite"/>
    </source>
</evidence>
<reference evidence="4" key="1">
    <citation type="journal article" date="2023" name="BMC Genomics">
        <title>Chromosome-level genome assemblies of Cutaneotrichosporon spp. (Trichosporonales, Basidiomycota) reveal imbalanced evolution between nucleotide sequences and chromosome synteny.</title>
        <authorList>
            <person name="Kobayashi Y."/>
            <person name="Kayamori A."/>
            <person name="Aoki K."/>
            <person name="Shiwa Y."/>
            <person name="Matsutani M."/>
            <person name="Fujita N."/>
            <person name="Sugita T."/>
            <person name="Iwasaki W."/>
            <person name="Tanaka N."/>
            <person name="Takashima M."/>
        </authorList>
    </citation>
    <scope>NUCLEOTIDE SEQUENCE</scope>
    <source>
        <strain evidence="4">HIS016</strain>
    </source>
</reference>
<organism evidence="4 5">
    <name type="scientific">Cutaneotrichosporon spelunceum</name>
    <dbReference type="NCBI Taxonomy" id="1672016"/>
    <lineage>
        <taxon>Eukaryota</taxon>
        <taxon>Fungi</taxon>
        <taxon>Dikarya</taxon>
        <taxon>Basidiomycota</taxon>
        <taxon>Agaricomycotina</taxon>
        <taxon>Tremellomycetes</taxon>
        <taxon>Trichosporonales</taxon>
        <taxon>Trichosporonaceae</taxon>
        <taxon>Cutaneotrichosporon</taxon>
    </lineage>
</organism>
<dbReference type="InterPro" id="IPR027159">
    <property type="entry name" value="CBP80"/>
</dbReference>